<feature type="region of interest" description="Disordered" evidence="1">
    <location>
        <begin position="121"/>
        <end position="157"/>
    </location>
</feature>
<feature type="compositionally biased region" description="Polar residues" evidence="1">
    <location>
        <begin position="476"/>
        <end position="488"/>
    </location>
</feature>
<evidence type="ECO:0000313" key="2">
    <source>
        <dbReference type="EMBL" id="CAD8847132.1"/>
    </source>
</evidence>
<feature type="region of interest" description="Disordered" evidence="1">
    <location>
        <begin position="471"/>
        <end position="499"/>
    </location>
</feature>
<dbReference type="EMBL" id="HBFQ01030538">
    <property type="protein sequence ID" value="CAD8847132.1"/>
    <property type="molecule type" value="Transcribed_RNA"/>
</dbReference>
<feature type="compositionally biased region" description="Basic and acidic residues" evidence="1">
    <location>
        <begin position="121"/>
        <end position="130"/>
    </location>
</feature>
<feature type="region of interest" description="Disordered" evidence="1">
    <location>
        <begin position="38"/>
        <end position="76"/>
    </location>
</feature>
<feature type="compositionally biased region" description="Basic and acidic residues" evidence="1">
    <location>
        <begin position="691"/>
        <end position="706"/>
    </location>
</feature>
<feature type="region of interest" description="Disordered" evidence="1">
    <location>
        <begin position="511"/>
        <end position="598"/>
    </location>
</feature>
<proteinExistence type="predicted"/>
<feature type="compositionally biased region" description="Low complexity" evidence="1">
    <location>
        <begin position="575"/>
        <end position="596"/>
    </location>
</feature>
<feature type="compositionally biased region" description="Basic and acidic residues" evidence="1">
    <location>
        <begin position="548"/>
        <end position="565"/>
    </location>
</feature>
<accession>A0A7S1F6U1</accession>
<protein>
    <submittedName>
        <fullName evidence="2">Uncharacterized protein</fullName>
    </submittedName>
</protein>
<name>A0A7S1F6U1_NOCSC</name>
<feature type="region of interest" description="Disordered" evidence="1">
    <location>
        <begin position="351"/>
        <end position="373"/>
    </location>
</feature>
<gene>
    <name evidence="2" type="ORF">NSCI0253_LOCUS21482</name>
</gene>
<organism evidence="2">
    <name type="scientific">Noctiluca scintillans</name>
    <name type="common">Sea sparkle</name>
    <name type="synonym">Red tide dinoflagellate</name>
    <dbReference type="NCBI Taxonomy" id="2966"/>
    <lineage>
        <taxon>Eukaryota</taxon>
        <taxon>Sar</taxon>
        <taxon>Alveolata</taxon>
        <taxon>Dinophyceae</taxon>
        <taxon>Noctilucales</taxon>
        <taxon>Noctilucaceae</taxon>
        <taxon>Noctiluca</taxon>
    </lineage>
</organism>
<evidence type="ECO:0000256" key="1">
    <source>
        <dbReference type="SAM" id="MobiDB-lite"/>
    </source>
</evidence>
<dbReference type="AlphaFoldDB" id="A0A7S1F6U1"/>
<reference evidence="2" key="1">
    <citation type="submission" date="2021-01" db="EMBL/GenBank/DDBJ databases">
        <authorList>
            <person name="Corre E."/>
            <person name="Pelletier E."/>
            <person name="Niang G."/>
            <person name="Scheremetjew M."/>
            <person name="Finn R."/>
            <person name="Kale V."/>
            <person name="Holt S."/>
            <person name="Cochrane G."/>
            <person name="Meng A."/>
            <person name="Brown T."/>
            <person name="Cohen L."/>
        </authorList>
    </citation>
    <scope>NUCLEOTIDE SEQUENCE</scope>
</reference>
<feature type="compositionally biased region" description="Basic and acidic residues" evidence="1">
    <location>
        <begin position="48"/>
        <end position="76"/>
    </location>
</feature>
<feature type="region of interest" description="Disordered" evidence="1">
    <location>
        <begin position="273"/>
        <end position="292"/>
    </location>
</feature>
<feature type="region of interest" description="Disordered" evidence="1">
    <location>
        <begin position="616"/>
        <end position="713"/>
    </location>
</feature>
<sequence length="713" mass="77381">MVHERFDLQTSDSDSAHVGNSCQLDVVLPCGVARKDVPAVGQEQTDTSSRKSCADDNVDDRERTEPKRAVHEYSDFPRESRQEFACEREVHLHRSTEEQWHTAGIVRTDEGDGTACAKEVTAEREDEKAGAEPGMRGHPSITGGDFTRPDSEDELEAQSEFRIQVEVVSHRSGVCLEALAVWAGGGPAPDVGLVHEHWHTEGNGSVDDVQDRASECDHVPREEIGAVGQTVSPECVSDECGISEAEKFKVLQGTAERHHDDELLHSGGLKVESQSGHMCGGRGSGTQCQDVNEPRDVDEGLVHAVDQCYSSCEDGQALQVENESNNHVGLAPVDNPLCQVDQMVGSDLEEPSVVSEEHPLEPLEDDGAEHGMGREVKTEVALDPEEHEAKEAGNEDVDVQTFVQEMHDTRSKTDLRVACGSCTAEGHVCIAESDVPHFLGGIDPVLSAYCASMADSMLKAVADDGASMASGIRPMSQASDRTQASRRSMCNGMPGRHSAQSPIALDTLEVSHQESLRSSFSRTDRSPEVPQSAMSQLHTKMRVPSDVQFKRKGSESFSSDCEKRGVVASTVSTAEPESTISEPRSSRPSSRPPARSVAGVPVMLGEDPLSVLRCPAPAPCRSQSSRPSKLPREKGCRRAGSVDGPLRERRRSLKTNPHEREAATCPEDGASKTSQLRARADRVAEQQTMSSKDREDSLLRMLDNRQQRALGVL</sequence>